<evidence type="ECO:0000256" key="7">
    <source>
        <dbReference type="ARBA" id="ARBA00023128"/>
    </source>
</evidence>
<evidence type="ECO:0000256" key="5">
    <source>
        <dbReference type="ARBA" id="ARBA00022792"/>
    </source>
</evidence>
<reference evidence="10" key="1">
    <citation type="submission" date="2020-11" db="EMBL/GenBank/DDBJ databases">
        <authorList>
            <person name="Tran Van P."/>
        </authorList>
    </citation>
    <scope>NUCLEOTIDE SEQUENCE</scope>
</reference>
<evidence type="ECO:0000256" key="9">
    <source>
        <dbReference type="SAM" id="Phobius"/>
    </source>
</evidence>
<evidence type="ECO:0000256" key="4">
    <source>
        <dbReference type="ARBA" id="ARBA00022692"/>
    </source>
</evidence>
<evidence type="ECO:0000313" key="10">
    <source>
        <dbReference type="EMBL" id="CAD7461865.1"/>
    </source>
</evidence>
<keyword evidence="8 9" id="KW-0472">Membrane</keyword>
<evidence type="ECO:0000256" key="8">
    <source>
        <dbReference type="ARBA" id="ARBA00023136"/>
    </source>
</evidence>
<sequence length="146" mass="16708">MLFSFMSIRVEDLVVLNVAAMVAWGSIFQSVRRKSLSSTSYLRLRLFSCVTLYTLGIVCNRIVGAIYVTPDAKTVKFSYLDFWGRRNDIICPVTDVLPLSELEGRVTDPYIDLRQYSTPKKLRFSIRYGSIVDADNFKKVFGNIEE</sequence>
<dbReference type="AlphaFoldDB" id="A0A7R9IPC6"/>
<evidence type="ECO:0000256" key="6">
    <source>
        <dbReference type="ARBA" id="ARBA00022989"/>
    </source>
</evidence>
<organism evidence="10">
    <name type="scientific">Timema tahoe</name>
    <dbReference type="NCBI Taxonomy" id="61484"/>
    <lineage>
        <taxon>Eukaryota</taxon>
        <taxon>Metazoa</taxon>
        <taxon>Ecdysozoa</taxon>
        <taxon>Arthropoda</taxon>
        <taxon>Hexapoda</taxon>
        <taxon>Insecta</taxon>
        <taxon>Pterygota</taxon>
        <taxon>Neoptera</taxon>
        <taxon>Polyneoptera</taxon>
        <taxon>Phasmatodea</taxon>
        <taxon>Timematodea</taxon>
        <taxon>Timematoidea</taxon>
        <taxon>Timematidae</taxon>
        <taxon>Timema</taxon>
    </lineage>
</organism>
<proteinExistence type="inferred from homology"/>
<keyword evidence="4 9" id="KW-0812">Transmembrane</keyword>
<name>A0A7R9IPC6_9NEOP</name>
<accession>A0A7R9IPC6</accession>
<dbReference type="PANTHER" id="PTHR13603:SF1">
    <property type="entry name" value="TRANSMEMBRANE PROTEIN 186"/>
    <property type="match status" value="1"/>
</dbReference>
<dbReference type="PANTHER" id="PTHR13603">
    <property type="entry name" value="TRANSMEMBRANE PROTEIN 186"/>
    <property type="match status" value="1"/>
</dbReference>
<keyword evidence="5" id="KW-0999">Mitochondrion inner membrane</keyword>
<keyword evidence="6 9" id="KW-1133">Transmembrane helix</keyword>
<comment type="subcellular location">
    <subcellularLocation>
        <location evidence="1">Mitochondrion inner membrane</location>
        <topology evidence="1">Multi-pass membrane protein</topology>
    </subcellularLocation>
</comment>
<evidence type="ECO:0000256" key="1">
    <source>
        <dbReference type="ARBA" id="ARBA00004448"/>
    </source>
</evidence>
<dbReference type="EMBL" id="OE005297">
    <property type="protein sequence ID" value="CAD7461865.1"/>
    <property type="molecule type" value="Genomic_DNA"/>
</dbReference>
<evidence type="ECO:0000256" key="2">
    <source>
        <dbReference type="ARBA" id="ARBA00007020"/>
    </source>
</evidence>
<dbReference type="GO" id="GO:0005743">
    <property type="term" value="C:mitochondrial inner membrane"/>
    <property type="evidence" value="ECO:0007669"/>
    <property type="project" value="UniProtKB-SubCell"/>
</dbReference>
<keyword evidence="7" id="KW-0496">Mitochondrion</keyword>
<feature type="transmembrane region" description="Helical" evidence="9">
    <location>
        <begin position="13"/>
        <end position="32"/>
    </location>
</feature>
<dbReference type="InterPro" id="IPR026571">
    <property type="entry name" value="Tmem186"/>
</dbReference>
<comment type="similarity">
    <text evidence="2">Belongs to the TMEM186 family.</text>
</comment>
<evidence type="ECO:0000256" key="3">
    <source>
        <dbReference type="ARBA" id="ARBA00014604"/>
    </source>
</evidence>
<feature type="transmembrane region" description="Helical" evidence="9">
    <location>
        <begin position="44"/>
        <end position="68"/>
    </location>
</feature>
<protein>
    <recommendedName>
        <fullName evidence="3">Transmembrane protein 186</fullName>
    </recommendedName>
</protein>
<gene>
    <name evidence="10" type="ORF">TTEB3V08_LOCUS9768</name>
</gene>